<dbReference type="InterPro" id="IPR013785">
    <property type="entry name" value="Aldolase_TIM"/>
</dbReference>
<comment type="caution">
    <text evidence="4">Lacks conserved residue(s) required for the propagation of feature annotation.</text>
</comment>
<feature type="active site" description="Proton donor/acceptor" evidence="4">
    <location>
        <position position="132"/>
    </location>
</feature>
<dbReference type="EMBL" id="FR746099">
    <property type="protein sequence ID" value="CCC39157.1"/>
    <property type="molecule type" value="Genomic_DNA"/>
</dbReference>
<comment type="catalytic activity">
    <reaction evidence="1 4">
        <text>3-dehydroquinate = 3-dehydroshikimate + H2O</text>
        <dbReference type="Rhea" id="RHEA:21096"/>
        <dbReference type="ChEBI" id="CHEBI:15377"/>
        <dbReference type="ChEBI" id="CHEBI:16630"/>
        <dbReference type="ChEBI" id="CHEBI:32364"/>
        <dbReference type="EC" id="4.2.1.10"/>
    </reaction>
</comment>
<keyword evidence="3 4" id="KW-0704">Schiff base</keyword>
<dbReference type="PANTHER" id="PTHR43699:SF1">
    <property type="entry name" value="3-DEHYDROQUINATE DEHYDRATASE"/>
    <property type="match status" value="1"/>
</dbReference>
<dbReference type="HOGENOM" id="CLU_064444_1_0_2"/>
<evidence type="ECO:0000256" key="4">
    <source>
        <dbReference type="HAMAP-Rule" id="MF_00214"/>
    </source>
</evidence>
<evidence type="ECO:0000313" key="5">
    <source>
        <dbReference type="EMBL" id="CCC39157.1"/>
    </source>
</evidence>
<organism evidence="5 6">
    <name type="scientific">Haloquadratum walsbyi (strain DSM 16854 / JCM 12705 / C23)</name>
    <dbReference type="NCBI Taxonomy" id="768065"/>
    <lineage>
        <taxon>Archaea</taxon>
        <taxon>Methanobacteriati</taxon>
        <taxon>Methanobacteriota</taxon>
        <taxon>Stenosarchaea group</taxon>
        <taxon>Halobacteria</taxon>
        <taxon>Halobacteriales</taxon>
        <taxon>Haloferacaceae</taxon>
        <taxon>Haloquadratum</taxon>
    </lineage>
</organism>
<keyword evidence="4" id="KW-0057">Aromatic amino acid biosynthesis</keyword>
<dbReference type="GO" id="GO:0046279">
    <property type="term" value="P:3,4-dihydroxybenzoate biosynthetic process"/>
    <property type="evidence" value="ECO:0007669"/>
    <property type="project" value="UniProtKB-ARBA"/>
</dbReference>
<dbReference type="OrthoDB" id="34329at2157"/>
<dbReference type="InterPro" id="IPR001381">
    <property type="entry name" value="DHquinase_I"/>
</dbReference>
<comment type="subunit">
    <text evidence="4">Homodimer.</text>
</comment>
<dbReference type="SUPFAM" id="SSF51569">
    <property type="entry name" value="Aldolase"/>
    <property type="match status" value="1"/>
</dbReference>
<proteinExistence type="inferred from homology"/>
<feature type="binding site" evidence="4">
    <location>
        <position position="199"/>
    </location>
    <ligand>
        <name>3-dehydroquinate</name>
        <dbReference type="ChEBI" id="CHEBI:32364"/>
    </ligand>
</feature>
<dbReference type="KEGG" id="hwc:Hqrw_1189"/>
<feature type="binding site" evidence="4">
    <location>
        <position position="224"/>
    </location>
    <ligand>
        <name>3-dehydroquinate</name>
        <dbReference type="ChEBI" id="CHEBI:32364"/>
    </ligand>
</feature>
<dbReference type="Pfam" id="PF01487">
    <property type="entry name" value="DHquinase_I"/>
    <property type="match status" value="1"/>
</dbReference>
<dbReference type="GO" id="GO:0008652">
    <property type="term" value="P:amino acid biosynthetic process"/>
    <property type="evidence" value="ECO:0007669"/>
    <property type="project" value="UniProtKB-KW"/>
</dbReference>
<dbReference type="GO" id="GO:0009423">
    <property type="term" value="P:chorismate biosynthetic process"/>
    <property type="evidence" value="ECO:0007669"/>
    <property type="project" value="UniProtKB-UniRule"/>
</dbReference>
<keyword evidence="2 4" id="KW-0456">Lyase</keyword>
<reference evidence="5 6" key="1">
    <citation type="journal article" date="2011" name="PLoS ONE">
        <title>Haloquadratum walsbyi: limited diversity in a global pond.</title>
        <authorList>
            <person name="Dyall-Smith M."/>
            <person name="Pfeiffer F."/>
            <person name="Klee K."/>
            <person name="Palm P."/>
            <person name="Gross K."/>
            <person name="Schuster S.C."/>
            <person name="Rampp M."/>
            <person name="Oesterhelt D."/>
        </authorList>
    </citation>
    <scope>NUCLEOTIDE SEQUENCE [LARGE SCALE GENOMIC DNA]</scope>
    <source>
        <strain evidence="6">DSM 16854 / JCM 12705 / C23</strain>
    </source>
</reference>
<dbReference type="GO" id="GO:0003855">
    <property type="term" value="F:3-dehydroquinate dehydratase activity"/>
    <property type="evidence" value="ECO:0007669"/>
    <property type="project" value="UniProtKB-UniRule"/>
</dbReference>
<feature type="binding site" evidence="4">
    <location>
        <begin position="35"/>
        <end position="37"/>
    </location>
    <ligand>
        <name>3-dehydroquinate</name>
        <dbReference type="ChEBI" id="CHEBI:32364"/>
    </ligand>
</feature>
<dbReference type="CDD" id="cd00502">
    <property type="entry name" value="DHQase_I"/>
    <property type="match status" value="1"/>
</dbReference>
<dbReference type="InterPro" id="IPR050146">
    <property type="entry name" value="Type-I_3-dehydroquinase"/>
</dbReference>
<keyword evidence="4" id="KW-0028">Amino-acid biosynthesis</keyword>
<comment type="similarity">
    <text evidence="4">Belongs to the type-I 3-dehydroquinase family.</text>
</comment>
<dbReference type="HAMAP" id="MF_00214">
    <property type="entry name" value="AroD"/>
    <property type="match status" value="1"/>
</dbReference>
<dbReference type="PANTHER" id="PTHR43699">
    <property type="entry name" value="3-DEHYDROQUINATE DEHYDRATASE"/>
    <property type="match status" value="1"/>
</dbReference>
<protein>
    <recommendedName>
        <fullName evidence="4">3-dehydroquinate dehydratase</fullName>
        <shortName evidence="4">3-dehydroquinase</shortName>
        <ecNumber evidence="4">4.2.1.10</ecNumber>
    </recommendedName>
    <alternativeName>
        <fullName evidence="4">Type I DHQase</fullName>
    </alternativeName>
    <alternativeName>
        <fullName evidence="4">Type I dehydroquinase</fullName>
        <shortName evidence="4">DHQ1</shortName>
    </alternativeName>
</protein>
<dbReference type="EC" id="4.2.1.10" evidence="4"/>
<comment type="function">
    <text evidence="4">Involved in the third step of the chorismate pathway, which leads to the biosynthesis of aromatic amino acids. Catalyzes the cis-dehydration of 3-dehydroquinate (DHQ) and introduces the first double bond of the aromatic ring to yield 3-dehydroshikimate.</text>
</comment>
<dbReference type="RefSeq" id="WP_014555080.1">
    <property type="nucleotide sequence ID" value="NC_017459.1"/>
</dbReference>
<evidence type="ECO:0000256" key="2">
    <source>
        <dbReference type="ARBA" id="ARBA00023239"/>
    </source>
</evidence>
<comment type="pathway">
    <text evidence="4">Metabolic intermediate biosynthesis; chorismate biosynthesis; chorismate from D-erythrose 4-phosphate and phosphoenolpyruvate: step 3/7.</text>
</comment>
<dbReference type="Gene3D" id="3.20.20.70">
    <property type="entry name" value="Aldolase class I"/>
    <property type="match status" value="1"/>
</dbReference>
<gene>
    <name evidence="4 5" type="primary">aroD</name>
    <name evidence="5" type="ordered locus">Hqrw_1189</name>
</gene>
<dbReference type="AlphaFoldDB" id="G0LGD7"/>
<evidence type="ECO:0000256" key="3">
    <source>
        <dbReference type="ARBA" id="ARBA00023270"/>
    </source>
</evidence>
<dbReference type="GeneID" id="12445813"/>
<evidence type="ECO:0000256" key="1">
    <source>
        <dbReference type="ARBA" id="ARBA00001864"/>
    </source>
</evidence>
<feature type="binding site" evidence="4">
    <location>
        <position position="220"/>
    </location>
    <ligand>
        <name>3-dehydroquinate</name>
        <dbReference type="ChEBI" id="CHEBI:32364"/>
    </ligand>
</feature>
<evidence type="ECO:0000313" key="6">
    <source>
        <dbReference type="Proteomes" id="UP000007954"/>
    </source>
</evidence>
<feature type="binding site" evidence="4">
    <location>
        <position position="70"/>
    </location>
    <ligand>
        <name>3-dehydroquinate</name>
        <dbReference type="ChEBI" id="CHEBI:32364"/>
    </ligand>
</feature>
<dbReference type="UniPathway" id="UPA00053">
    <property type="reaction ID" value="UER00086"/>
</dbReference>
<name>G0LGD7_HALWC</name>
<accession>G0LGD7</accession>
<dbReference type="Proteomes" id="UP000007954">
    <property type="component" value="Chromosome"/>
</dbReference>
<dbReference type="GO" id="GO:0009073">
    <property type="term" value="P:aromatic amino acid family biosynthetic process"/>
    <property type="evidence" value="ECO:0007669"/>
    <property type="project" value="UniProtKB-KW"/>
</dbReference>
<sequence>MTSTQAVSFDTFQLAAATADLSDEPAASDYADIVEFRLDLAYADTSLPDPLTAISAYDHSSSLPLIVTNRPEWEGGAYDGETIDRLEMLITAAKHDAVIAVDIELETLKSQHGKRVARDIRNSGAVIIASTHDFTSTPQQSVLHERLHTAAQLGDIGKLAVTAQTHRDALRVLAATEQASQWGDTVATMAMGALGQHTRVVAPLYGSRIGYAPVNPTDATAPGQYDIKTLSEMIDTLTHTKVEDD</sequence>
<feature type="active site" description="Schiff-base intermediate with substrate" evidence="4">
    <location>
        <position position="158"/>
    </location>
</feature>